<dbReference type="InterPro" id="IPR011050">
    <property type="entry name" value="Pectin_lyase_fold/virulence"/>
</dbReference>
<keyword evidence="2" id="KW-0119">Carbohydrate metabolism</keyword>
<reference evidence="5" key="2">
    <citation type="submission" date="2020-09" db="EMBL/GenBank/DDBJ databases">
        <authorList>
            <person name="Sun Q."/>
            <person name="Ohkuma M."/>
        </authorList>
    </citation>
    <scope>NUCLEOTIDE SEQUENCE</scope>
    <source>
        <strain evidence="5">JCM 19831</strain>
    </source>
</reference>
<dbReference type="InterPro" id="IPR045032">
    <property type="entry name" value="PEL"/>
</dbReference>
<keyword evidence="3" id="KW-0732">Signal</keyword>
<comment type="subcellular location">
    <subcellularLocation>
        <location evidence="2">Secreted</location>
    </subcellularLocation>
</comment>
<dbReference type="GO" id="GO:0000272">
    <property type="term" value="P:polysaccharide catabolic process"/>
    <property type="evidence" value="ECO:0007669"/>
    <property type="project" value="UniProtKB-KW"/>
</dbReference>
<evidence type="ECO:0000256" key="2">
    <source>
        <dbReference type="RuleBase" id="RU361173"/>
    </source>
</evidence>
<dbReference type="InterPro" id="IPR012334">
    <property type="entry name" value="Pectin_lyas_fold"/>
</dbReference>
<evidence type="ECO:0000313" key="6">
    <source>
        <dbReference type="Proteomes" id="UP000642070"/>
    </source>
</evidence>
<name>A0A917UD46_9ACTN</name>
<accession>A0A917UD46</accession>
<protein>
    <submittedName>
        <fullName evidence="5">Pectate lyase</fullName>
    </submittedName>
</protein>
<dbReference type="AlphaFoldDB" id="A0A917UD46"/>
<reference evidence="5" key="1">
    <citation type="journal article" date="2014" name="Int. J. Syst. Evol. Microbiol.">
        <title>Complete genome sequence of Corynebacterium casei LMG S-19264T (=DSM 44701T), isolated from a smear-ripened cheese.</title>
        <authorList>
            <consortium name="US DOE Joint Genome Institute (JGI-PGF)"/>
            <person name="Walter F."/>
            <person name="Albersmeier A."/>
            <person name="Kalinowski J."/>
            <person name="Ruckert C."/>
        </authorList>
    </citation>
    <scope>NUCLEOTIDE SEQUENCE</scope>
    <source>
        <strain evidence="5">JCM 19831</strain>
    </source>
</reference>
<dbReference type="PANTHER" id="PTHR31683:SF18">
    <property type="entry name" value="PECTATE LYASE 21-RELATED"/>
    <property type="match status" value="1"/>
</dbReference>
<dbReference type="Pfam" id="PF00544">
    <property type="entry name" value="Pectate_lyase_4"/>
    <property type="match status" value="2"/>
</dbReference>
<organism evidence="5 6">
    <name type="scientific">Dactylosporangium sucinum</name>
    <dbReference type="NCBI Taxonomy" id="1424081"/>
    <lineage>
        <taxon>Bacteria</taxon>
        <taxon>Bacillati</taxon>
        <taxon>Actinomycetota</taxon>
        <taxon>Actinomycetes</taxon>
        <taxon>Micromonosporales</taxon>
        <taxon>Micromonosporaceae</taxon>
        <taxon>Dactylosporangium</taxon>
    </lineage>
</organism>
<dbReference type="EMBL" id="BMPI01000096">
    <property type="protein sequence ID" value="GGM84306.1"/>
    <property type="molecule type" value="Genomic_DNA"/>
</dbReference>
<comment type="caution">
    <text evidence="5">The sequence shown here is derived from an EMBL/GenBank/DDBJ whole genome shotgun (WGS) entry which is preliminary data.</text>
</comment>
<sequence length="437" mass="46265">MHVHLKLGLTVLTVAGLTLAAATAIAQAADTRSTGVSVPAQARQTLAANDGWGAAGAGTSGGSAADDAHVFVVRTRDELVAAVAGNTPKIVLIAGKIDANAGRTCADYADPQYSLGAYLAAYDPAVWGRVAPTGPLEEARVRSTRTQGDQIKVNVGSNTTIYGLKGAQLLAGNLLLTNVSNVIIRNVTFVDAADCFPAWTPTDGADGNWNSLYDNVTLSGATNVWLDHNTFTDGANQDVDQPVYFGRPYQVHDGLADIIRGSDYVTVSYNYLFEHDKSMLIGSTNTPGVDVGKLRVTIHHNRFANLGQRIPRVRFGQVDVYNNYFYLTDEDTFSYVFGVGVQSAIYAENNFVLRSADIPLGDLVYNWGGTVMTERGTLTRVGTGPVVAVNLLAEFNAANDPDIGTDAGWTPALRAGLDATADVPKIVTANAGARLPV</sequence>
<dbReference type="SUPFAM" id="SSF51126">
    <property type="entry name" value="Pectin lyase-like"/>
    <property type="match status" value="1"/>
</dbReference>
<dbReference type="Proteomes" id="UP000642070">
    <property type="component" value="Unassembled WGS sequence"/>
</dbReference>
<dbReference type="GO" id="GO:0030570">
    <property type="term" value="F:pectate lyase activity"/>
    <property type="evidence" value="ECO:0007669"/>
    <property type="project" value="InterPro"/>
</dbReference>
<proteinExistence type="inferred from homology"/>
<dbReference type="GO" id="GO:0005576">
    <property type="term" value="C:extracellular region"/>
    <property type="evidence" value="ECO:0007669"/>
    <property type="project" value="UniProtKB-SubCell"/>
</dbReference>
<keyword evidence="2" id="KW-0624">Polysaccharide degradation</keyword>
<keyword evidence="2" id="KW-0964">Secreted</keyword>
<dbReference type="SMART" id="SM00656">
    <property type="entry name" value="Amb_all"/>
    <property type="match status" value="1"/>
</dbReference>
<comment type="similarity">
    <text evidence="2">Belongs to the polysaccharide lyase 1 family.</text>
</comment>
<keyword evidence="1 2" id="KW-0456">Lyase</keyword>
<dbReference type="InterPro" id="IPR002022">
    <property type="entry name" value="Pec_lyase"/>
</dbReference>
<evidence type="ECO:0000313" key="5">
    <source>
        <dbReference type="EMBL" id="GGM84306.1"/>
    </source>
</evidence>
<evidence type="ECO:0000256" key="1">
    <source>
        <dbReference type="ARBA" id="ARBA00023239"/>
    </source>
</evidence>
<dbReference type="PANTHER" id="PTHR31683">
    <property type="entry name" value="PECTATE LYASE 18-RELATED"/>
    <property type="match status" value="1"/>
</dbReference>
<dbReference type="Gene3D" id="2.160.20.10">
    <property type="entry name" value="Single-stranded right-handed beta-helix, Pectin lyase-like"/>
    <property type="match status" value="1"/>
</dbReference>
<evidence type="ECO:0000256" key="3">
    <source>
        <dbReference type="SAM" id="SignalP"/>
    </source>
</evidence>
<feature type="domain" description="Pectate lyase" evidence="4">
    <location>
        <begin position="108"/>
        <end position="358"/>
    </location>
</feature>
<gene>
    <name evidence="5" type="primary">pel</name>
    <name evidence="5" type="ORF">GCM10007977_102270</name>
</gene>
<keyword evidence="6" id="KW-1185">Reference proteome</keyword>
<evidence type="ECO:0000259" key="4">
    <source>
        <dbReference type="SMART" id="SM00656"/>
    </source>
</evidence>
<feature type="signal peptide" evidence="3">
    <location>
        <begin position="1"/>
        <end position="28"/>
    </location>
</feature>
<dbReference type="RefSeq" id="WP_190257366.1">
    <property type="nucleotide sequence ID" value="NZ_BMPI01000096.1"/>
</dbReference>
<feature type="chain" id="PRO_5037631996" evidence="3">
    <location>
        <begin position="29"/>
        <end position="437"/>
    </location>
</feature>